<accession>H8IB04</accession>
<comment type="function">
    <text evidence="3">DNA-dependent RNA polymerase (RNAP) catalyzes the transcription of DNA into RNA using the four ribonucleoside triphosphates as substrates.</text>
</comment>
<organism evidence="4 5">
    <name type="scientific">Methanocella conradii (strain DSM 24694 / JCM 17849 / CGMCC 1.5162 / HZ254)</name>
    <dbReference type="NCBI Taxonomy" id="1041930"/>
    <lineage>
        <taxon>Archaea</taxon>
        <taxon>Methanobacteriati</taxon>
        <taxon>Methanobacteriota</taxon>
        <taxon>Stenosarchaea group</taxon>
        <taxon>Methanomicrobia</taxon>
        <taxon>Methanocellales</taxon>
        <taxon>Methanocellaceae</taxon>
        <taxon>Methanocella</taxon>
    </lineage>
</organism>
<dbReference type="InterPro" id="IPR006110">
    <property type="entry name" value="Pol_omega/Rpo6/RPB6"/>
</dbReference>
<reference evidence="4 5" key="1">
    <citation type="journal article" date="2012" name="J. Bacteriol.">
        <title>Complete genome sequence of a thermophilic methanogen, Methanocella conradii HZ254, isolated from Chinese rice field soil.</title>
        <authorList>
            <person name="Lu Z."/>
            <person name="Lu Y."/>
        </authorList>
    </citation>
    <scope>NUCLEOTIDE SEQUENCE [LARGE SCALE GENOMIC DNA]</scope>
    <source>
        <strain evidence="5">DSM 24694 / JCM 17849 / CGMCC 1.5162 / HZ254</strain>
    </source>
</reference>
<comment type="similarity">
    <text evidence="3">Belongs to the archaeal Rpo6/eukaryotic RPB6 RNA polymerase subunit family.</text>
</comment>
<keyword evidence="3 4" id="KW-0548">Nucleotidyltransferase</keyword>
<proteinExistence type="inferred from homology"/>
<dbReference type="SMART" id="SM01409">
    <property type="entry name" value="RNA_pol_Rpb6"/>
    <property type="match status" value="1"/>
</dbReference>
<dbReference type="PANTHER" id="PTHR47227:SF5">
    <property type="entry name" value="DNA-DIRECTED RNA POLYMERASES I, II, AND III SUBUNIT RPABC2"/>
    <property type="match status" value="1"/>
</dbReference>
<dbReference type="PANTHER" id="PTHR47227">
    <property type="entry name" value="DNA-DIRECTED RNA POLYMERASE SUBUNIT K"/>
    <property type="match status" value="1"/>
</dbReference>
<dbReference type="GO" id="GO:0003899">
    <property type="term" value="F:DNA-directed RNA polymerase activity"/>
    <property type="evidence" value="ECO:0007669"/>
    <property type="project" value="UniProtKB-UniRule"/>
</dbReference>
<keyword evidence="3 4" id="KW-0808">Transferase</keyword>
<dbReference type="Gene3D" id="3.90.940.10">
    <property type="match status" value="1"/>
</dbReference>
<dbReference type="eggNOG" id="arCOG01268">
    <property type="taxonomic scope" value="Archaea"/>
</dbReference>
<dbReference type="AlphaFoldDB" id="H8IB04"/>
<dbReference type="GO" id="GO:0005737">
    <property type="term" value="C:cytoplasm"/>
    <property type="evidence" value="ECO:0007669"/>
    <property type="project" value="UniProtKB-SubCell"/>
</dbReference>
<dbReference type="GO" id="GO:0006366">
    <property type="term" value="P:transcription by RNA polymerase II"/>
    <property type="evidence" value="ECO:0007669"/>
    <property type="project" value="TreeGrafter"/>
</dbReference>
<keyword evidence="1 3" id="KW-0240">DNA-directed RNA polymerase</keyword>
<gene>
    <name evidence="3 4" type="primary">rpoK</name>
    <name evidence="3" type="synonym">rpo6</name>
    <name evidence="4" type="ordered locus">Mtc_2279</name>
</gene>
<dbReference type="HOGENOM" id="CLU_112527_5_0_2"/>
<keyword evidence="2 3" id="KW-0804">Transcription</keyword>
<dbReference type="InterPro" id="IPR020708">
    <property type="entry name" value="DNA-dir_RNA_polK_14-18kDa_CS"/>
</dbReference>
<evidence type="ECO:0000313" key="5">
    <source>
        <dbReference type="Proteomes" id="UP000005233"/>
    </source>
</evidence>
<comment type="subunit">
    <text evidence="3">Part of the RNA polymerase complex.</text>
</comment>
<dbReference type="InterPro" id="IPR036161">
    <property type="entry name" value="RPB6/omega-like_sf"/>
</dbReference>
<evidence type="ECO:0000313" key="4">
    <source>
        <dbReference type="EMBL" id="AFD01014.1"/>
    </source>
</evidence>
<dbReference type="GO" id="GO:0006360">
    <property type="term" value="P:transcription by RNA polymerase I"/>
    <property type="evidence" value="ECO:0007669"/>
    <property type="project" value="TreeGrafter"/>
</dbReference>
<dbReference type="InterPro" id="IPR006111">
    <property type="entry name" value="Rpo6/Rpb6"/>
</dbReference>
<evidence type="ECO:0000256" key="3">
    <source>
        <dbReference type="HAMAP-Rule" id="MF_00192"/>
    </source>
</evidence>
<dbReference type="GO" id="GO:0003677">
    <property type="term" value="F:DNA binding"/>
    <property type="evidence" value="ECO:0007669"/>
    <property type="project" value="UniProtKB-UniRule"/>
</dbReference>
<comment type="subcellular location">
    <subcellularLocation>
        <location evidence="3">Cytoplasm</location>
    </subcellularLocation>
</comment>
<dbReference type="NCBIfam" id="NF002208">
    <property type="entry name" value="PRK01099.1-3"/>
    <property type="match status" value="1"/>
</dbReference>
<evidence type="ECO:0000256" key="2">
    <source>
        <dbReference type="ARBA" id="ARBA00023163"/>
    </source>
</evidence>
<evidence type="ECO:0000256" key="1">
    <source>
        <dbReference type="ARBA" id="ARBA00022478"/>
    </source>
</evidence>
<comment type="catalytic activity">
    <reaction evidence="3">
        <text>RNA(n) + a ribonucleoside 5'-triphosphate = RNA(n+1) + diphosphate</text>
        <dbReference type="Rhea" id="RHEA:21248"/>
        <dbReference type="Rhea" id="RHEA-COMP:14527"/>
        <dbReference type="Rhea" id="RHEA-COMP:17342"/>
        <dbReference type="ChEBI" id="CHEBI:33019"/>
        <dbReference type="ChEBI" id="CHEBI:61557"/>
        <dbReference type="ChEBI" id="CHEBI:140395"/>
        <dbReference type="EC" id="2.7.7.6"/>
    </reaction>
</comment>
<dbReference type="PROSITE" id="PS01111">
    <property type="entry name" value="RNA_POL_K_14KD"/>
    <property type="match status" value="1"/>
</dbReference>
<sequence>MSAKQVNVADKTMSYTRYERARIVGARALQISMGAPVLIKDVKSVEPIEVALAELERGLIPITVKRTNKSYRREAESSESSG</sequence>
<dbReference type="Proteomes" id="UP000005233">
    <property type="component" value="Chromosome"/>
</dbReference>
<dbReference type="SUPFAM" id="SSF63562">
    <property type="entry name" value="RPB6/omega subunit-like"/>
    <property type="match status" value="1"/>
</dbReference>
<keyword evidence="3" id="KW-0963">Cytoplasm</keyword>
<dbReference type="GO" id="GO:0000428">
    <property type="term" value="C:DNA-directed RNA polymerase complex"/>
    <property type="evidence" value="ECO:0007669"/>
    <property type="project" value="UniProtKB-KW"/>
</dbReference>
<dbReference type="STRING" id="1041930.Mtc_2279"/>
<dbReference type="GO" id="GO:0042797">
    <property type="term" value="P:tRNA transcription by RNA polymerase III"/>
    <property type="evidence" value="ECO:0007669"/>
    <property type="project" value="TreeGrafter"/>
</dbReference>
<keyword evidence="5" id="KW-1185">Reference proteome</keyword>
<protein>
    <recommendedName>
        <fullName evidence="3">DNA-directed RNA polymerase subunit Rpo6</fullName>
        <ecNumber evidence="3">2.7.7.6</ecNumber>
    </recommendedName>
    <alternativeName>
        <fullName evidence="3">DNA-directed RNA polymerase subunit K</fullName>
    </alternativeName>
</protein>
<dbReference type="EMBL" id="CP003243">
    <property type="protein sequence ID" value="AFD01014.1"/>
    <property type="molecule type" value="Genomic_DNA"/>
</dbReference>
<dbReference type="KEGG" id="mez:Mtc_2279"/>
<dbReference type="Pfam" id="PF01192">
    <property type="entry name" value="RNA_pol_Rpb6"/>
    <property type="match status" value="1"/>
</dbReference>
<name>H8IB04_METCZ</name>
<dbReference type="HAMAP" id="MF_00192">
    <property type="entry name" value="RNApol_arch_Rpo6"/>
    <property type="match status" value="1"/>
</dbReference>
<dbReference type="EC" id="2.7.7.6" evidence="3"/>